<dbReference type="InterPro" id="IPR001242">
    <property type="entry name" value="Condensation_dom"/>
</dbReference>
<dbReference type="InterPro" id="IPR045851">
    <property type="entry name" value="AMP-bd_C_sf"/>
</dbReference>
<feature type="region of interest" description="Disordered" evidence="4">
    <location>
        <begin position="490"/>
        <end position="516"/>
    </location>
</feature>
<dbReference type="Pfam" id="PF00668">
    <property type="entry name" value="Condensation"/>
    <property type="match status" value="1"/>
</dbReference>
<dbReference type="InterPro" id="IPR010071">
    <property type="entry name" value="AA_adenyl_dom"/>
</dbReference>
<dbReference type="Gene3D" id="3.30.559.10">
    <property type="entry name" value="Chloramphenicol acetyltransferase-like domain"/>
    <property type="match status" value="1"/>
</dbReference>
<dbReference type="SUPFAM" id="SSF47336">
    <property type="entry name" value="ACP-like"/>
    <property type="match status" value="2"/>
</dbReference>
<dbReference type="GO" id="GO:0008610">
    <property type="term" value="P:lipid biosynthetic process"/>
    <property type="evidence" value="ECO:0007669"/>
    <property type="project" value="UniProtKB-ARBA"/>
</dbReference>
<dbReference type="Pfam" id="PF00550">
    <property type="entry name" value="PP-binding"/>
    <property type="match status" value="2"/>
</dbReference>
<evidence type="ECO:0000259" key="5">
    <source>
        <dbReference type="PROSITE" id="PS50075"/>
    </source>
</evidence>
<dbReference type="InterPro" id="IPR020806">
    <property type="entry name" value="PKS_PP-bd"/>
</dbReference>
<dbReference type="CDD" id="cd12117">
    <property type="entry name" value="A_NRPS_Srf_like"/>
    <property type="match status" value="1"/>
</dbReference>
<evidence type="ECO:0000256" key="4">
    <source>
        <dbReference type="SAM" id="MobiDB-lite"/>
    </source>
</evidence>
<gene>
    <name evidence="6" type="ORF">NZH93_01795</name>
</gene>
<feature type="region of interest" description="Disordered" evidence="4">
    <location>
        <begin position="1008"/>
        <end position="1027"/>
    </location>
</feature>
<dbReference type="PROSITE" id="PS00012">
    <property type="entry name" value="PHOSPHOPANTETHEINE"/>
    <property type="match status" value="1"/>
</dbReference>
<dbReference type="GO" id="GO:0005737">
    <property type="term" value="C:cytoplasm"/>
    <property type="evidence" value="ECO:0007669"/>
    <property type="project" value="TreeGrafter"/>
</dbReference>
<dbReference type="PANTHER" id="PTHR45527">
    <property type="entry name" value="NONRIBOSOMAL PEPTIDE SYNTHETASE"/>
    <property type="match status" value="1"/>
</dbReference>
<dbReference type="Gene3D" id="1.10.1200.10">
    <property type="entry name" value="ACP-like"/>
    <property type="match status" value="2"/>
</dbReference>
<dbReference type="Proteomes" id="UP001141259">
    <property type="component" value="Unassembled WGS sequence"/>
</dbReference>
<dbReference type="InterPro" id="IPR009081">
    <property type="entry name" value="PP-bd_ACP"/>
</dbReference>
<comment type="caution">
    <text evidence="6">The sequence shown here is derived from an EMBL/GenBank/DDBJ whole genome shotgun (WGS) entry which is preliminary data.</text>
</comment>
<dbReference type="RefSeq" id="WP_259621081.1">
    <property type="nucleotide sequence ID" value="NZ_JANYMP010000001.1"/>
</dbReference>
<reference evidence="6" key="1">
    <citation type="submission" date="2022-08" db="EMBL/GenBank/DDBJ databases">
        <authorList>
            <person name="Tistechok S."/>
            <person name="Samborskyy M."/>
            <person name="Roman I."/>
        </authorList>
    </citation>
    <scope>NUCLEOTIDE SEQUENCE</scope>
    <source>
        <strain evidence="6">DSM 103496</strain>
    </source>
</reference>
<keyword evidence="7" id="KW-1185">Reference proteome</keyword>
<name>A0A9X2VG86_9PSEU</name>
<accession>A0A9X2VG86</accession>
<dbReference type="Gene3D" id="2.30.38.10">
    <property type="entry name" value="Luciferase, Domain 3"/>
    <property type="match status" value="1"/>
</dbReference>
<dbReference type="Gene3D" id="3.30.300.30">
    <property type="match status" value="1"/>
</dbReference>
<dbReference type="InterPro" id="IPR006162">
    <property type="entry name" value="Ppantetheine_attach_site"/>
</dbReference>
<dbReference type="Gene3D" id="3.30.559.30">
    <property type="entry name" value="Nonribosomal peptide synthetase, condensation domain"/>
    <property type="match status" value="1"/>
</dbReference>
<dbReference type="InterPro" id="IPR000873">
    <property type="entry name" value="AMP-dep_synth/lig_dom"/>
</dbReference>
<keyword evidence="3" id="KW-0597">Phosphoprotein</keyword>
<sequence>MTERPDGLREAVAGIWCAMLGVDHVSPEDDFFEAGGDSGLAVETAISLRALTGTDLDLDLVYQHPEFGGLLSFLTDPRPAGEERPLTPAEERLWFAERLHPGSPTYHIAALYRVPGRVDVPRLRTALDALVARHDALRRGFEAPGRAVTSAAATVECRWLDAFGLPETTVRELIDEHARRPFDLANPPLLRALAVDRGDEDDLLLLTVHHLVCDGASLAVLEDDLGRLYSGAEVGPRADAVAGTSSRLFDQDESRAYWRRTLAGAPRGIALPHDLPRTASPGSAGAVHALACPEDLLAGMADLAAGERLSPFMTWIVAYVAGLVSLTGERDVVIGIAASSRTPEQRGEIGMFVDPVPLRLLLPDGTTTRDLARQVRRATAEALAHRGVPFQTVVEDLGPGGDPARAPLVQAGLTYLDAAGTALRLDGLVAHRELLPTGTAKYELLWSVTRGPDGTTTEFEYLTGLFSAEKAVDVHTGLVDAARAAFARPDAPLSLPGRPPTAATSHTDPDRAATGGLRPIPELVRLRAAQRPDAPAVRHRGVELTYRQLDERAVAIATGLRAAGLRRGGVVAVPLPRGIDSVCAYLGIFYAGCAYLPLDPDQPPDRVRTALLGVADAVLVTGSHPSLPPELRVLDLEDLLRARRADPAVPVRVVGEDPAYLISTSGSTGRPKTVVVPHRGISRLVPDAEGIVYHSDDRVAHLCNPAFDASILELWGALGSGAVLVVGDKEDALSPARLRAFLDEERVTVLGLPTALLHTVIDFAPDAMSGVRLLIFGGEKADEQRLTRLMAHQPPARVVNVYGPTENTTVSTLQRVTPADLDPGPLSIGRAVSGSTAYALGLHGEPVAAGVEGELYVGGEGLALGYHGNPALTAASFVPDPFGPAGGRLYRTGDRVRPTADGTFHFVGRTDDQVKVRGFRVELGEIELALRSLPGVTDAVVFARATADSTELLACVTGGADLADAAGIGEALRTRLPGYMVPAVVVTDRLPLNANGKVDRAALLASLPEDLPSPHGETGPPPEDDPLAEAVTALWCESLGTADARPDDSFVALGGHSIKALKLLARVDESFGVEVDLADFLAEPTLRALVTAVARDTENAPTG</sequence>
<feature type="domain" description="Carrier" evidence="5">
    <location>
        <begin position="3"/>
        <end position="78"/>
    </location>
</feature>
<dbReference type="SUPFAM" id="SSF52777">
    <property type="entry name" value="CoA-dependent acyltransferases"/>
    <property type="match status" value="2"/>
</dbReference>
<dbReference type="Pfam" id="PF00501">
    <property type="entry name" value="AMP-binding"/>
    <property type="match status" value="1"/>
</dbReference>
<dbReference type="SUPFAM" id="SSF56801">
    <property type="entry name" value="Acetyl-CoA synthetase-like"/>
    <property type="match status" value="1"/>
</dbReference>
<dbReference type="InterPro" id="IPR036736">
    <property type="entry name" value="ACP-like_sf"/>
</dbReference>
<dbReference type="GO" id="GO:0031177">
    <property type="term" value="F:phosphopantetheine binding"/>
    <property type="evidence" value="ECO:0007669"/>
    <property type="project" value="InterPro"/>
</dbReference>
<keyword evidence="2" id="KW-0596">Phosphopantetheine</keyword>
<evidence type="ECO:0000313" key="7">
    <source>
        <dbReference type="Proteomes" id="UP001141259"/>
    </source>
</evidence>
<dbReference type="Pfam" id="PF13193">
    <property type="entry name" value="AMP-binding_C"/>
    <property type="match status" value="1"/>
</dbReference>
<dbReference type="InterPro" id="IPR023213">
    <property type="entry name" value="CAT-like_dom_sf"/>
</dbReference>
<comment type="cofactor">
    <cofactor evidence="1">
        <name>pantetheine 4'-phosphate</name>
        <dbReference type="ChEBI" id="CHEBI:47942"/>
    </cofactor>
</comment>
<evidence type="ECO:0000256" key="2">
    <source>
        <dbReference type="ARBA" id="ARBA00022450"/>
    </source>
</evidence>
<dbReference type="PANTHER" id="PTHR45527:SF1">
    <property type="entry name" value="FATTY ACID SYNTHASE"/>
    <property type="match status" value="1"/>
</dbReference>
<organism evidence="6 7">
    <name type="scientific">Umezawaea endophytica</name>
    <dbReference type="NCBI Taxonomy" id="1654476"/>
    <lineage>
        <taxon>Bacteria</taxon>
        <taxon>Bacillati</taxon>
        <taxon>Actinomycetota</taxon>
        <taxon>Actinomycetes</taxon>
        <taxon>Pseudonocardiales</taxon>
        <taxon>Pseudonocardiaceae</taxon>
        <taxon>Umezawaea</taxon>
    </lineage>
</organism>
<dbReference type="EMBL" id="JANYMP010000001">
    <property type="protein sequence ID" value="MCS7475569.1"/>
    <property type="molecule type" value="Genomic_DNA"/>
</dbReference>
<dbReference type="GO" id="GO:0003824">
    <property type="term" value="F:catalytic activity"/>
    <property type="evidence" value="ECO:0007669"/>
    <property type="project" value="InterPro"/>
</dbReference>
<dbReference type="AlphaFoldDB" id="A0A9X2VG86"/>
<dbReference type="NCBIfam" id="TIGR01733">
    <property type="entry name" value="AA-adenyl-dom"/>
    <property type="match status" value="1"/>
</dbReference>
<evidence type="ECO:0000256" key="1">
    <source>
        <dbReference type="ARBA" id="ARBA00001957"/>
    </source>
</evidence>
<dbReference type="GO" id="GO:0043041">
    <property type="term" value="P:amino acid activation for nonribosomal peptide biosynthetic process"/>
    <property type="evidence" value="ECO:0007669"/>
    <property type="project" value="TreeGrafter"/>
</dbReference>
<evidence type="ECO:0000313" key="6">
    <source>
        <dbReference type="EMBL" id="MCS7475569.1"/>
    </source>
</evidence>
<feature type="domain" description="Carrier" evidence="5">
    <location>
        <begin position="1022"/>
        <end position="1097"/>
    </location>
</feature>
<evidence type="ECO:0000256" key="3">
    <source>
        <dbReference type="ARBA" id="ARBA00022553"/>
    </source>
</evidence>
<proteinExistence type="predicted"/>
<dbReference type="GO" id="GO:0044550">
    <property type="term" value="P:secondary metabolite biosynthetic process"/>
    <property type="evidence" value="ECO:0007669"/>
    <property type="project" value="TreeGrafter"/>
</dbReference>
<dbReference type="InterPro" id="IPR025110">
    <property type="entry name" value="AMP-bd_C"/>
</dbReference>
<dbReference type="Gene3D" id="3.40.50.980">
    <property type="match status" value="2"/>
</dbReference>
<protein>
    <submittedName>
        <fullName evidence="6">Amino acid adenylation domain-containing protein</fullName>
    </submittedName>
</protein>
<dbReference type="PROSITE" id="PS50075">
    <property type="entry name" value="CARRIER"/>
    <property type="match status" value="2"/>
</dbReference>
<dbReference type="SMART" id="SM00823">
    <property type="entry name" value="PKS_PP"/>
    <property type="match status" value="2"/>
</dbReference>